<evidence type="ECO:0008006" key="4">
    <source>
        <dbReference type="Google" id="ProtNLM"/>
    </source>
</evidence>
<keyword evidence="1" id="KW-0812">Transmembrane</keyword>
<proteinExistence type="predicted"/>
<dbReference type="KEGG" id="ptm:GSPATT00027243001"/>
<feature type="transmembrane region" description="Helical" evidence="1">
    <location>
        <begin position="136"/>
        <end position="154"/>
    </location>
</feature>
<evidence type="ECO:0000313" key="3">
    <source>
        <dbReference type="Proteomes" id="UP000000600"/>
    </source>
</evidence>
<sequence>MIIPLYFLEQIYFFIVCGEMIIFINYKQRLISKNLQFLYNLLLINLYMGERQKQQDTLSQSYQLFYFSETIILLIIYKYYNLKQLKRYTFHQQNLITSTLFSAFQISYLHQLEVIQQIELVLYNCRYRMSNKHHNICIISYHFLAIGGLYKIFLGVKQQFHYCLTIASENLIISQNVIITAWFKVHQLSTASGRKVTLPEIAAALNSYFSPMIYDFKGTITYSLITSALICIFSLCCAIMLLLFDILNELLCFPY</sequence>
<dbReference type="AlphaFoldDB" id="A0EHX5"/>
<keyword evidence="1" id="KW-1133">Transmembrane helix</keyword>
<dbReference type="Proteomes" id="UP000000600">
    <property type="component" value="Unassembled WGS sequence"/>
</dbReference>
<evidence type="ECO:0000313" key="2">
    <source>
        <dbReference type="EMBL" id="CAK94916.1"/>
    </source>
</evidence>
<keyword evidence="1" id="KW-0472">Membrane</keyword>
<evidence type="ECO:0000256" key="1">
    <source>
        <dbReference type="SAM" id="Phobius"/>
    </source>
</evidence>
<feature type="transmembrane region" description="Helical" evidence="1">
    <location>
        <begin position="220"/>
        <end position="244"/>
    </location>
</feature>
<keyword evidence="3" id="KW-1185">Reference proteome</keyword>
<name>A0EHX5_PARTE</name>
<accession>A0EHX5</accession>
<dbReference type="HOGENOM" id="CLU_1091783_0_0_1"/>
<gene>
    <name evidence="2" type="ORF">GSPATT00027243001</name>
</gene>
<dbReference type="InParanoid" id="A0EHX5"/>
<reference evidence="2 3" key="1">
    <citation type="journal article" date="2006" name="Nature">
        <title>Global trends of whole-genome duplications revealed by the ciliate Paramecium tetraurelia.</title>
        <authorList>
            <consortium name="Genoscope"/>
            <person name="Aury J.-M."/>
            <person name="Jaillon O."/>
            <person name="Duret L."/>
            <person name="Noel B."/>
            <person name="Jubin C."/>
            <person name="Porcel B.M."/>
            <person name="Segurens B."/>
            <person name="Daubin V."/>
            <person name="Anthouard V."/>
            <person name="Aiach N."/>
            <person name="Arnaiz O."/>
            <person name="Billaut A."/>
            <person name="Beisson J."/>
            <person name="Blanc I."/>
            <person name="Bouhouche K."/>
            <person name="Camara F."/>
            <person name="Duharcourt S."/>
            <person name="Guigo R."/>
            <person name="Gogendeau D."/>
            <person name="Katinka M."/>
            <person name="Keller A.-M."/>
            <person name="Kissmehl R."/>
            <person name="Klotz C."/>
            <person name="Koll F."/>
            <person name="Le Moue A."/>
            <person name="Lepere C."/>
            <person name="Malinsky S."/>
            <person name="Nowacki M."/>
            <person name="Nowak J.K."/>
            <person name="Plattner H."/>
            <person name="Poulain J."/>
            <person name="Ruiz F."/>
            <person name="Serrano V."/>
            <person name="Zagulski M."/>
            <person name="Dessen P."/>
            <person name="Betermier M."/>
            <person name="Weissenbach J."/>
            <person name="Scarpelli C."/>
            <person name="Schachter V."/>
            <person name="Sperling L."/>
            <person name="Meyer E."/>
            <person name="Cohen J."/>
            <person name="Wincker P."/>
        </authorList>
    </citation>
    <scope>NUCLEOTIDE SEQUENCE [LARGE SCALE GENOMIC DNA]</scope>
    <source>
        <strain evidence="2 3">Stock d4-2</strain>
    </source>
</reference>
<dbReference type="EMBL" id="CT868680">
    <property type="protein sequence ID" value="CAK94916.1"/>
    <property type="molecule type" value="Genomic_DNA"/>
</dbReference>
<dbReference type="GeneID" id="5048074"/>
<protein>
    <recommendedName>
        <fullName evidence="4">Transmembrane protein</fullName>
    </recommendedName>
</protein>
<feature type="transmembrane region" description="Helical" evidence="1">
    <location>
        <begin position="6"/>
        <end position="24"/>
    </location>
</feature>
<organism evidence="2 3">
    <name type="scientific">Paramecium tetraurelia</name>
    <dbReference type="NCBI Taxonomy" id="5888"/>
    <lineage>
        <taxon>Eukaryota</taxon>
        <taxon>Sar</taxon>
        <taxon>Alveolata</taxon>
        <taxon>Ciliophora</taxon>
        <taxon>Intramacronucleata</taxon>
        <taxon>Oligohymenophorea</taxon>
        <taxon>Peniculida</taxon>
        <taxon>Parameciidae</taxon>
        <taxon>Paramecium</taxon>
    </lineage>
</organism>
<feature type="transmembrane region" description="Helical" evidence="1">
    <location>
        <begin position="61"/>
        <end position="80"/>
    </location>
</feature>
<dbReference type="RefSeq" id="XP_001462289.1">
    <property type="nucleotide sequence ID" value="XM_001462252.1"/>
</dbReference>
<dbReference type="OrthoDB" id="424834at2759"/>